<gene>
    <name evidence="12" type="ORF">EV675_5279</name>
</gene>
<accession>A0A4Q7N9E6</accession>
<dbReference type="PANTHER" id="PTHR47959">
    <property type="entry name" value="ATP-DEPENDENT RNA HELICASE RHLE-RELATED"/>
    <property type="match status" value="1"/>
</dbReference>
<dbReference type="Pfam" id="PF00271">
    <property type="entry name" value="Helicase_C"/>
    <property type="match status" value="1"/>
</dbReference>
<dbReference type="InterPro" id="IPR044742">
    <property type="entry name" value="DEAD/DEAH_RhlB"/>
</dbReference>
<keyword evidence="1 7" id="KW-0547">Nucleotide-binding</keyword>
<dbReference type="AlphaFoldDB" id="A0A4Q7N9E6"/>
<feature type="domain" description="DEAD-box RNA helicase Q" evidence="11">
    <location>
        <begin position="1"/>
        <end position="29"/>
    </location>
</feature>
<evidence type="ECO:0000256" key="5">
    <source>
        <dbReference type="ARBA" id="ARBA00038437"/>
    </source>
</evidence>
<evidence type="ECO:0000313" key="12">
    <source>
        <dbReference type="EMBL" id="RZS78624.1"/>
    </source>
</evidence>
<dbReference type="Pfam" id="PF00270">
    <property type="entry name" value="DEAD"/>
    <property type="match status" value="1"/>
</dbReference>
<dbReference type="GO" id="GO:0005524">
    <property type="term" value="F:ATP binding"/>
    <property type="evidence" value="ECO:0007669"/>
    <property type="project" value="UniProtKB-KW"/>
</dbReference>
<evidence type="ECO:0000259" key="10">
    <source>
        <dbReference type="PROSITE" id="PS51194"/>
    </source>
</evidence>
<dbReference type="GO" id="GO:0016787">
    <property type="term" value="F:hydrolase activity"/>
    <property type="evidence" value="ECO:0007669"/>
    <property type="project" value="UniProtKB-KW"/>
</dbReference>
<evidence type="ECO:0000313" key="13">
    <source>
        <dbReference type="Proteomes" id="UP000292445"/>
    </source>
</evidence>
<dbReference type="PANTHER" id="PTHR47959:SF17">
    <property type="entry name" value="ATP-DEPENDENT RNA HELICASE DEAD BOX FAMILY"/>
    <property type="match status" value="1"/>
</dbReference>
<dbReference type="Proteomes" id="UP000292445">
    <property type="component" value="Unassembled WGS sequence"/>
</dbReference>
<organism evidence="12 13">
    <name type="scientific">Pigmentiphaga kullae</name>
    <dbReference type="NCBI Taxonomy" id="151784"/>
    <lineage>
        <taxon>Bacteria</taxon>
        <taxon>Pseudomonadati</taxon>
        <taxon>Pseudomonadota</taxon>
        <taxon>Betaproteobacteria</taxon>
        <taxon>Burkholderiales</taxon>
        <taxon>Alcaligenaceae</taxon>
        <taxon>Pigmentiphaga</taxon>
    </lineage>
</organism>
<dbReference type="CDD" id="cd18787">
    <property type="entry name" value="SF2_C_DEAD"/>
    <property type="match status" value="1"/>
</dbReference>
<dbReference type="InterPro" id="IPR011545">
    <property type="entry name" value="DEAD/DEAH_box_helicase_dom"/>
</dbReference>
<feature type="compositionally biased region" description="Basic and acidic residues" evidence="8">
    <location>
        <begin position="454"/>
        <end position="473"/>
    </location>
</feature>
<dbReference type="PROSITE" id="PS51192">
    <property type="entry name" value="HELICASE_ATP_BIND_1"/>
    <property type="match status" value="1"/>
</dbReference>
<keyword evidence="3 7" id="KW-0347">Helicase</keyword>
<dbReference type="InterPro" id="IPR001650">
    <property type="entry name" value="Helicase_C-like"/>
</dbReference>
<proteinExistence type="inferred from homology"/>
<feature type="compositionally biased region" description="Basic and acidic residues" evidence="8">
    <location>
        <begin position="482"/>
        <end position="494"/>
    </location>
</feature>
<dbReference type="PROSITE" id="PS51195">
    <property type="entry name" value="Q_MOTIF"/>
    <property type="match status" value="1"/>
</dbReference>
<keyword evidence="2 7" id="KW-0378">Hydrolase</keyword>
<keyword evidence="13" id="KW-1185">Reference proteome</keyword>
<evidence type="ECO:0000259" key="9">
    <source>
        <dbReference type="PROSITE" id="PS51192"/>
    </source>
</evidence>
<protein>
    <submittedName>
        <fullName evidence="12">Superfamily II DNA/RNA helicase</fullName>
    </submittedName>
</protein>
<dbReference type="InterPro" id="IPR014001">
    <property type="entry name" value="Helicase_ATP-bd"/>
</dbReference>
<dbReference type="EMBL" id="SGXC01000003">
    <property type="protein sequence ID" value="RZS78624.1"/>
    <property type="molecule type" value="Genomic_DNA"/>
</dbReference>
<dbReference type="CDD" id="cd00268">
    <property type="entry name" value="DEADc"/>
    <property type="match status" value="1"/>
</dbReference>
<dbReference type="GO" id="GO:0005829">
    <property type="term" value="C:cytosol"/>
    <property type="evidence" value="ECO:0007669"/>
    <property type="project" value="TreeGrafter"/>
</dbReference>
<evidence type="ECO:0000256" key="2">
    <source>
        <dbReference type="ARBA" id="ARBA00022801"/>
    </source>
</evidence>
<feature type="region of interest" description="Disordered" evidence="8">
    <location>
        <begin position="368"/>
        <end position="542"/>
    </location>
</feature>
<feature type="short sequence motif" description="Q motif" evidence="6">
    <location>
        <begin position="1"/>
        <end position="29"/>
    </location>
</feature>
<dbReference type="PROSITE" id="PS51194">
    <property type="entry name" value="HELICASE_CTER"/>
    <property type="match status" value="1"/>
</dbReference>
<dbReference type="GO" id="GO:0003724">
    <property type="term" value="F:RNA helicase activity"/>
    <property type="evidence" value="ECO:0007669"/>
    <property type="project" value="InterPro"/>
</dbReference>
<keyword evidence="4 7" id="KW-0067">ATP-binding</keyword>
<dbReference type="SMART" id="SM00490">
    <property type="entry name" value="HELICc"/>
    <property type="match status" value="1"/>
</dbReference>
<comment type="caution">
    <text evidence="12">The sequence shown here is derived from an EMBL/GenBank/DDBJ whole genome shotgun (WGS) entry which is preliminary data.</text>
</comment>
<feature type="compositionally biased region" description="Basic and acidic residues" evidence="8">
    <location>
        <begin position="418"/>
        <end position="446"/>
    </location>
</feature>
<evidence type="ECO:0000256" key="3">
    <source>
        <dbReference type="ARBA" id="ARBA00022806"/>
    </source>
</evidence>
<feature type="compositionally biased region" description="Gly residues" evidence="8">
    <location>
        <begin position="392"/>
        <end position="407"/>
    </location>
</feature>
<feature type="compositionally biased region" description="Low complexity" evidence="8">
    <location>
        <begin position="408"/>
        <end position="417"/>
    </location>
</feature>
<evidence type="ECO:0000259" key="11">
    <source>
        <dbReference type="PROSITE" id="PS51195"/>
    </source>
</evidence>
<feature type="domain" description="Helicase ATP-binding" evidence="9">
    <location>
        <begin position="32"/>
        <end position="207"/>
    </location>
</feature>
<dbReference type="RefSeq" id="WP_130361478.1">
    <property type="nucleotide sequence ID" value="NZ_SGXC01000003.1"/>
</dbReference>
<feature type="domain" description="Helicase C-terminal" evidence="10">
    <location>
        <begin position="235"/>
        <end position="381"/>
    </location>
</feature>
<dbReference type="InterPro" id="IPR050079">
    <property type="entry name" value="DEAD_box_RNA_helicase"/>
</dbReference>
<comment type="similarity">
    <text evidence="5 7">Belongs to the DEAD box helicase family.</text>
</comment>
<dbReference type="OrthoDB" id="8520957at2"/>
<feature type="compositionally biased region" description="Basic and acidic residues" evidence="8">
    <location>
        <begin position="502"/>
        <end position="542"/>
    </location>
</feature>
<evidence type="ECO:0000256" key="7">
    <source>
        <dbReference type="RuleBase" id="RU000492"/>
    </source>
</evidence>
<evidence type="ECO:0000256" key="8">
    <source>
        <dbReference type="SAM" id="MobiDB-lite"/>
    </source>
</evidence>
<dbReference type="InterPro" id="IPR014014">
    <property type="entry name" value="RNA_helicase_DEAD_Q_motif"/>
</dbReference>
<dbReference type="PROSITE" id="PS00039">
    <property type="entry name" value="DEAD_ATP_HELICASE"/>
    <property type="match status" value="1"/>
</dbReference>
<name>A0A4Q7N9E6_9BURK</name>
<evidence type="ECO:0000256" key="6">
    <source>
        <dbReference type="PROSITE-ProRule" id="PRU00552"/>
    </source>
</evidence>
<dbReference type="Gene3D" id="3.40.50.300">
    <property type="entry name" value="P-loop containing nucleotide triphosphate hydrolases"/>
    <property type="match status" value="2"/>
</dbReference>
<dbReference type="GO" id="GO:0003676">
    <property type="term" value="F:nucleic acid binding"/>
    <property type="evidence" value="ECO:0007669"/>
    <property type="project" value="InterPro"/>
</dbReference>
<reference evidence="12 13" key="1">
    <citation type="submission" date="2019-02" db="EMBL/GenBank/DDBJ databases">
        <title>Genomic Encyclopedia of Type Strains, Phase IV (KMG-IV): sequencing the most valuable type-strain genomes for metagenomic binning, comparative biology and taxonomic classification.</title>
        <authorList>
            <person name="Goeker M."/>
        </authorList>
    </citation>
    <scope>NUCLEOTIDE SEQUENCE [LARGE SCALE GENOMIC DNA]</scope>
    <source>
        <strain evidence="12 13">K24</strain>
    </source>
</reference>
<evidence type="ECO:0000256" key="4">
    <source>
        <dbReference type="ARBA" id="ARBA00022840"/>
    </source>
</evidence>
<sequence>MSFTELGLAPAIVGALTEAGFAEPTPVQARAIPLALQGHDLMVSSQTGSGKTAAFMLPALNKQVEASPLRTPGVRVLVLTPTRELAQQVSDATRTYGKALGWLRTATVVGGMPYGAQLKALSRRVDVLVATPGRLLDHVQSGKVNLSEVEVLVLDEADRMLDMGFIDDIEAIVARTPATRQTLLFSATLDGSVARMAAKMMRDPQRIEIASQKEKHANITQSLLYADDMEHKMRLLDHLLRDASIQQAIVFTSTKRAADDLADTLADQGFAAEALHGDMNQRQRTRTLGNMQRGRVQILVATDVAARGIDVQGISHVVNFDLPMQAEDYVHRIGRTGRAGRDGLAFTLAAHGERHKIRTIERYTDQSIPVQVIPGLEPQRAPRPGSDRPRRGGPGGKPGWRQGGRGGYQNREGGQRQYEGRGHFDRNRDERPAFGDRPRGERRHGEPSQGERQGYGERRYEPRFQDDRRERSPEGQGYAARPRGDRPQGERTWGDRPQGGRPEGDRRERPAQAWADRPRAARPEGDRRDAPVRRFDSRRRAA</sequence>
<dbReference type="SUPFAM" id="SSF52540">
    <property type="entry name" value="P-loop containing nucleoside triphosphate hydrolases"/>
    <property type="match status" value="1"/>
</dbReference>
<dbReference type="InterPro" id="IPR000629">
    <property type="entry name" value="RNA-helicase_DEAD-box_CS"/>
</dbReference>
<dbReference type="SMART" id="SM00487">
    <property type="entry name" value="DEXDc"/>
    <property type="match status" value="1"/>
</dbReference>
<dbReference type="InterPro" id="IPR027417">
    <property type="entry name" value="P-loop_NTPase"/>
</dbReference>
<evidence type="ECO:0000256" key="1">
    <source>
        <dbReference type="ARBA" id="ARBA00022741"/>
    </source>
</evidence>